<dbReference type="Proteomes" id="UP000575898">
    <property type="component" value="Unassembled WGS sequence"/>
</dbReference>
<organism evidence="2 3">
    <name type="scientific">Chitinivorax tropicus</name>
    <dbReference type="NCBI Taxonomy" id="714531"/>
    <lineage>
        <taxon>Bacteria</taxon>
        <taxon>Pseudomonadati</taxon>
        <taxon>Pseudomonadota</taxon>
        <taxon>Betaproteobacteria</taxon>
        <taxon>Chitinivorax</taxon>
    </lineage>
</organism>
<evidence type="ECO:0008006" key="4">
    <source>
        <dbReference type="Google" id="ProtNLM"/>
    </source>
</evidence>
<evidence type="ECO:0000256" key="1">
    <source>
        <dbReference type="SAM" id="SignalP"/>
    </source>
</evidence>
<proteinExistence type="predicted"/>
<dbReference type="AlphaFoldDB" id="A0A840MDZ2"/>
<gene>
    <name evidence="2" type="ORF">HNQ59_000160</name>
</gene>
<accession>A0A840MDZ2</accession>
<evidence type="ECO:0000313" key="3">
    <source>
        <dbReference type="Proteomes" id="UP000575898"/>
    </source>
</evidence>
<protein>
    <recommendedName>
        <fullName evidence="4">DUF2059 domain-containing protein</fullName>
    </recommendedName>
</protein>
<comment type="caution">
    <text evidence="2">The sequence shown here is derived from an EMBL/GenBank/DDBJ whole genome shotgun (WGS) entry which is preliminary data.</text>
</comment>
<dbReference type="EMBL" id="JACHHY010000001">
    <property type="protein sequence ID" value="MBB5016898.1"/>
    <property type="molecule type" value="Genomic_DNA"/>
</dbReference>
<evidence type="ECO:0000313" key="2">
    <source>
        <dbReference type="EMBL" id="MBB5016898.1"/>
    </source>
</evidence>
<name>A0A840MDZ2_9PROT</name>
<keyword evidence="3" id="KW-1185">Reference proteome</keyword>
<reference evidence="2 3" key="1">
    <citation type="submission" date="2020-08" db="EMBL/GenBank/DDBJ databases">
        <title>Genomic Encyclopedia of Type Strains, Phase IV (KMG-IV): sequencing the most valuable type-strain genomes for metagenomic binning, comparative biology and taxonomic classification.</title>
        <authorList>
            <person name="Goeker M."/>
        </authorList>
    </citation>
    <scope>NUCLEOTIDE SEQUENCE [LARGE SCALE GENOMIC DNA]</scope>
    <source>
        <strain evidence="2 3">DSM 27165</strain>
    </source>
</reference>
<sequence length="177" mass="20244">MKRWQALLAVALVVQLNWANAETPVQPVSRETVKALIQRFEFNGQLQQMLAAIVQQTQSTLPQVADEWIDQRPYWDFDKRQHSKQQLAKQQDKLLQAFADEIKQLDLTVLMEDNLLAVSGQYFQESDLQTLLQSPVGSETSSTPLPAMLTEAMQRTMKQMMPLIGAARDRAIEKQFN</sequence>
<feature type="signal peptide" evidence="1">
    <location>
        <begin position="1"/>
        <end position="21"/>
    </location>
</feature>
<dbReference type="RefSeq" id="WP_184033829.1">
    <property type="nucleotide sequence ID" value="NZ_JACHHY010000001.1"/>
</dbReference>
<feature type="chain" id="PRO_5033054231" description="DUF2059 domain-containing protein" evidence="1">
    <location>
        <begin position="22"/>
        <end position="177"/>
    </location>
</feature>
<keyword evidence="1" id="KW-0732">Signal</keyword>